<proteinExistence type="inferred from homology"/>
<keyword evidence="6 8" id="KW-0808">Transferase</keyword>
<dbReference type="NCBIfam" id="TIGR02095">
    <property type="entry name" value="glgA"/>
    <property type="match status" value="1"/>
</dbReference>
<dbReference type="Pfam" id="PF00534">
    <property type="entry name" value="Glycos_transf_1"/>
    <property type="match status" value="1"/>
</dbReference>
<evidence type="ECO:0000256" key="2">
    <source>
        <dbReference type="ARBA" id="ARBA00002764"/>
    </source>
</evidence>
<accession>A0A4Q2U884</accession>
<dbReference type="GO" id="GO:0005829">
    <property type="term" value="C:cytosol"/>
    <property type="evidence" value="ECO:0007669"/>
    <property type="project" value="TreeGrafter"/>
</dbReference>
<feature type="region of interest" description="Disordered" evidence="9">
    <location>
        <begin position="1"/>
        <end position="22"/>
    </location>
</feature>
<dbReference type="EC" id="2.4.1.21" evidence="8"/>
<keyword evidence="5 8" id="KW-0328">Glycosyltransferase</keyword>
<dbReference type="InterPro" id="IPR001296">
    <property type="entry name" value="Glyco_trans_1"/>
</dbReference>
<dbReference type="EMBL" id="QYBB01000009">
    <property type="protein sequence ID" value="RYC32168.1"/>
    <property type="molecule type" value="Genomic_DNA"/>
</dbReference>
<dbReference type="NCBIfam" id="NF001899">
    <property type="entry name" value="PRK00654.1-2"/>
    <property type="match status" value="1"/>
</dbReference>
<dbReference type="OrthoDB" id="9808590at2"/>
<feature type="domain" description="Glycosyl transferase family 1" evidence="10">
    <location>
        <begin position="321"/>
        <end position="469"/>
    </location>
</feature>
<dbReference type="UniPathway" id="UPA00164"/>
<feature type="domain" description="Starch synthase catalytic" evidence="11">
    <location>
        <begin position="35"/>
        <end position="272"/>
    </location>
</feature>
<evidence type="ECO:0000256" key="3">
    <source>
        <dbReference type="ARBA" id="ARBA00004964"/>
    </source>
</evidence>
<evidence type="ECO:0000256" key="5">
    <source>
        <dbReference type="ARBA" id="ARBA00022676"/>
    </source>
</evidence>
<comment type="caution">
    <text evidence="12">The sequence shown here is derived from an EMBL/GenBank/DDBJ whole genome shotgun (WGS) entry which is preliminary data.</text>
</comment>
<comment type="function">
    <text evidence="2 8">Synthesizes alpha-1,4-glucan chains using ADP-glucose.</text>
</comment>
<evidence type="ECO:0000256" key="1">
    <source>
        <dbReference type="ARBA" id="ARBA00001478"/>
    </source>
</evidence>
<name>A0A4Q2U884_9HYPH</name>
<dbReference type="SUPFAM" id="SSF53756">
    <property type="entry name" value="UDP-Glycosyltransferase/glycogen phosphorylase"/>
    <property type="match status" value="1"/>
</dbReference>
<dbReference type="CDD" id="cd03791">
    <property type="entry name" value="GT5_Glycogen_synthase_DULL1-like"/>
    <property type="match status" value="1"/>
</dbReference>
<evidence type="ECO:0000256" key="4">
    <source>
        <dbReference type="ARBA" id="ARBA00010281"/>
    </source>
</evidence>
<dbReference type="GO" id="GO:0009011">
    <property type="term" value="F:alpha-1,4-glucan glucosyltransferase (ADP-glucose donor) activity"/>
    <property type="evidence" value="ECO:0007669"/>
    <property type="project" value="UniProtKB-UniRule"/>
</dbReference>
<feature type="binding site" evidence="8">
    <location>
        <position position="48"/>
    </location>
    <ligand>
        <name>ADP-alpha-D-glucose</name>
        <dbReference type="ChEBI" id="CHEBI:57498"/>
    </ligand>
</feature>
<dbReference type="GO" id="GO:0005978">
    <property type="term" value="P:glycogen biosynthetic process"/>
    <property type="evidence" value="ECO:0007669"/>
    <property type="project" value="UniProtKB-UniRule"/>
</dbReference>
<protein>
    <recommendedName>
        <fullName evidence="8">Glycogen synthase</fullName>
        <ecNumber evidence="8">2.4.1.21</ecNumber>
    </recommendedName>
    <alternativeName>
        <fullName evidence="8">Starch [bacterial glycogen] synthase</fullName>
    </alternativeName>
</protein>
<dbReference type="Proteomes" id="UP000290759">
    <property type="component" value="Unassembled WGS sequence"/>
</dbReference>
<comment type="similarity">
    <text evidence="4 8">Belongs to the glycosyltransferase 1 family. Bacterial/plant glycogen synthase subfamily.</text>
</comment>
<comment type="pathway">
    <text evidence="3 8">Glycan biosynthesis; glycogen biosynthesis.</text>
</comment>
<dbReference type="Gene3D" id="3.40.50.2000">
    <property type="entry name" value="Glycogen Phosphorylase B"/>
    <property type="match status" value="2"/>
</dbReference>
<evidence type="ECO:0000313" key="13">
    <source>
        <dbReference type="Proteomes" id="UP000290759"/>
    </source>
</evidence>
<evidence type="ECO:0000256" key="8">
    <source>
        <dbReference type="HAMAP-Rule" id="MF_00484"/>
    </source>
</evidence>
<sequence length="522" mass="54115">MASTTPATTDRRPTAGLDAERDDGVAELTRTLTIRVLSVASEVHPLVRTGGAAGGLADVVGALPAALAREGVAVRTLVPGYPAVVEALGGAETVAEIPDLFGGPARVLAGVAAGLDLLAIDAPHLYDRPGNPYLAPDGTDWPDNAARFGALGLVAARIGTGLIPDYRPDIVHGHDWQAGLAPAYLHFAQYPKPRTVATVHGLAFAGQFPAPTLAALGLPEEAFRTEGVEYHGTLSFLKAALFYADRVTAVSPGYAAEIMTHESGMGFDGLLRARAATVTGIRNGIDDAVWDPANDPDIAAPFGVGDMAGRAANKAALQERFGLDPSPDAPLFGVVSRLSGQKGLDLVLDALPLLVALGGQLALVGEGDRWFEDSFRAAAERHPGTVGVVIGEDERLAHLLQAGADAVLVPSRFEPCGVAQLCALRYGAVPVVARVGGLADTVVDANEMALAAGAATGVMFAPATLPALETALRRTVEIFRDPEDWAGMVVAGMATDVSWRRPARKLAALYRDLLVSDAGTLP</sequence>
<evidence type="ECO:0000256" key="6">
    <source>
        <dbReference type="ARBA" id="ARBA00022679"/>
    </source>
</evidence>
<dbReference type="AlphaFoldDB" id="A0A4Q2U884"/>
<dbReference type="GO" id="GO:0004373">
    <property type="term" value="F:alpha-1,4-glucan glucosyltransferase (UDP-glucose donor) activity"/>
    <property type="evidence" value="ECO:0007669"/>
    <property type="project" value="InterPro"/>
</dbReference>
<dbReference type="Pfam" id="PF08323">
    <property type="entry name" value="Glyco_transf_5"/>
    <property type="match status" value="1"/>
</dbReference>
<feature type="compositionally biased region" description="Basic and acidic residues" evidence="9">
    <location>
        <begin position="9"/>
        <end position="22"/>
    </location>
</feature>
<evidence type="ECO:0000259" key="10">
    <source>
        <dbReference type="Pfam" id="PF00534"/>
    </source>
</evidence>
<dbReference type="HAMAP" id="MF_00484">
    <property type="entry name" value="Glycogen_synth"/>
    <property type="match status" value="1"/>
</dbReference>
<comment type="catalytic activity">
    <reaction evidence="1 8">
        <text>[(1-&gt;4)-alpha-D-glucosyl](n) + ADP-alpha-D-glucose = [(1-&gt;4)-alpha-D-glucosyl](n+1) + ADP + H(+)</text>
        <dbReference type="Rhea" id="RHEA:18189"/>
        <dbReference type="Rhea" id="RHEA-COMP:9584"/>
        <dbReference type="Rhea" id="RHEA-COMP:9587"/>
        <dbReference type="ChEBI" id="CHEBI:15378"/>
        <dbReference type="ChEBI" id="CHEBI:15444"/>
        <dbReference type="ChEBI" id="CHEBI:57498"/>
        <dbReference type="ChEBI" id="CHEBI:456216"/>
        <dbReference type="EC" id="2.4.1.21"/>
    </reaction>
</comment>
<keyword evidence="7 8" id="KW-0320">Glycogen biosynthesis</keyword>
<gene>
    <name evidence="8 12" type="primary">glgA</name>
    <name evidence="12" type="ORF">D3273_10460</name>
</gene>
<evidence type="ECO:0000256" key="9">
    <source>
        <dbReference type="SAM" id="MobiDB-lite"/>
    </source>
</evidence>
<organism evidence="12 13">
    <name type="scientific">Lichenibacterium minor</name>
    <dbReference type="NCBI Taxonomy" id="2316528"/>
    <lineage>
        <taxon>Bacteria</taxon>
        <taxon>Pseudomonadati</taxon>
        <taxon>Pseudomonadota</taxon>
        <taxon>Alphaproteobacteria</taxon>
        <taxon>Hyphomicrobiales</taxon>
        <taxon>Lichenihabitantaceae</taxon>
        <taxon>Lichenibacterium</taxon>
    </lineage>
</organism>
<dbReference type="InterPro" id="IPR013534">
    <property type="entry name" value="Starch_synth_cat_dom"/>
</dbReference>
<dbReference type="PANTHER" id="PTHR45825:SF11">
    <property type="entry name" value="ALPHA AMYLASE DOMAIN-CONTAINING PROTEIN"/>
    <property type="match status" value="1"/>
</dbReference>
<reference evidence="12 13" key="1">
    <citation type="submission" date="2018-12" db="EMBL/GenBank/DDBJ databases">
        <authorList>
            <person name="Grouzdev D.S."/>
            <person name="Krutkina M.S."/>
        </authorList>
    </citation>
    <scope>NUCLEOTIDE SEQUENCE [LARGE SCALE GENOMIC DNA]</scope>
    <source>
        <strain evidence="12 13">RmlP026</strain>
    </source>
</reference>
<reference evidence="12 13" key="2">
    <citation type="submission" date="2019-02" db="EMBL/GenBank/DDBJ databases">
        <title>'Lichenibacterium ramalinii' gen. nov. sp. nov., 'Lichenibacterium minor' gen. nov. sp. nov.</title>
        <authorList>
            <person name="Pankratov T."/>
        </authorList>
    </citation>
    <scope>NUCLEOTIDE SEQUENCE [LARGE SCALE GENOMIC DNA]</scope>
    <source>
        <strain evidence="12 13">RmlP026</strain>
    </source>
</reference>
<dbReference type="PANTHER" id="PTHR45825">
    <property type="entry name" value="GRANULE-BOUND STARCH SYNTHASE 1, CHLOROPLASTIC/AMYLOPLASTIC"/>
    <property type="match status" value="1"/>
</dbReference>
<evidence type="ECO:0000259" key="11">
    <source>
        <dbReference type="Pfam" id="PF08323"/>
    </source>
</evidence>
<dbReference type="InterPro" id="IPR011835">
    <property type="entry name" value="GS/SS"/>
</dbReference>
<evidence type="ECO:0000256" key="7">
    <source>
        <dbReference type="ARBA" id="ARBA00023056"/>
    </source>
</evidence>
<evidence type="ECO:0000313" key="12">
    <source>
        <dbReference type="EMBL" id="RYC32168.1"/>
    </source>
</evidence>
<keyword evidence="13" id="KW-1185">Reference proteome</keyword>